<keyword evidence="3" id="KW-1185">Reference proteome</keyword>
<dbReference type="Pfam" id="PF05050">
    <property type="entry name" value="Methyltransf_21"/>
    <property type="match status" value="1"/>
</dbReference>
<dbReference type="RefSeq" id="WP_367722130.1">
    <property type="nucleotide sequence ID" value="NZ_JBFOCI010000001.1"/>
</dbReference>
<dbReference type="NCBIfam" id="TIGR01444">
    <property type="entry name" value="fkbM_fam"/>
    <property type="match status" value="1"/>
</dbReference>
<protein>
    <submittedName>
        <fullName evidence="2">FkbM family methyltransferase</fullName>
    </submittedName>
</protein>
<keyword evidence="2" id="KW-0489">Methyltransferase</keyword>
<dbReference type="SUPFAM" id="SSF53335">
    <property type="entry name" value="S-adenosyl-L-methionine-dependent methyltransferases"/>
    <property type="match status" value="1"/>
</dbReference>
<sequence length="321" mass="35049">MTIAVAADIVIDARSGRVEGASAGERVAITVLRSAMFFLKPFANVGISYVARAMRALLPSDRPMLFVLTPDSSMRVAYCDTYWSVLVSPNYAYERSVKALLKASRDVDYGFIDGGANHGYWSILVSGGEFGAKKAVAIEAASDTFCRLDDNRSLNEGRFSVLNRAIGATSGQRVRVYGAKHEARSTVAPSVDAVPILDCETISVDDLADLPEFAGLDKFVVKLDVEGVEIAAFSGAQRLLSGDTVFVYEEHGSDTRHETTRHVMDVMKLRVFWLGDGRARELSTADELDRIKKSRRAGYDMVASSSPFWLDRLDASASTVH</sequence>
<dbReference type="Gene3D" id="3.40.50.150">
    <property type="entry name" value="Vaccinia Virus protein VP39"/>
    <property type="match status" value="1"/>
</dbReference>
<accession>A0ABV3QVI8</accession>
<dbReference type="InterPro" id="IPR029063">
    <property type="entry name" value="SAM-dependent_MTases_sf"/>
</dbReference>
<dbReference type="EMBL" id="JBFOCI010000001">
    <property type="protein sequence ID" value="MEW9805081.1"/>
    <property type="molecule type" value="Genomic_DNA"/>
</dbReference>
<proteinExistence type="predicted"/>
<dbReference type="GO" id="GO:0032259">
    <property type="term" value="P:methylation"/>
    <property type="evidence" value="ECO:0007669"/>
    <property type="project" value="UniProtKB-KW"/>
</dbReference>
<dbReference type="InterPro" id="IPR006342">
    <property type="entry name" value="FkbM_mtfrase"/>
</dbReference>
<dbReference type="InterPro" id="IPR052514">
    <property type="entry name" value="SAM-dependent_MTase"/>
</dbReference>
<comment type="caution">
    <text evidence="2">The sequence shown here is derived from an EMBL/GenBank/DDBJ whole genome shotgun (WGS) entry which is preliminary data.</text>
</comment>
<evidence type="ECO:0000313" key="3">
    <source>
        <dbReference type="Proteomes" id="UP001556196"/>
    </source>
</evidence>
<feature type="domain" description="Methyltransferase FkbM" evidence="1">
    <location>
        <begin position="113"/>
        <end position="268"/>
    </location>
</feature>
<keyword evidence="2" id="KW-0808">Transferase</keyword>
<dbReference type="Proteomes" id="UP001556196">
    <property type="component" value="Unassembled WGS sequence"/>
</dbReference>
<reference evidence="2 3" key="1">
    <citation type="submission" date="2024-06" db="EMBL/GenBank/DDBJ databases">
        <authorList>
            <person name="Tuo L."/>
        </authorList>
    </citation>
    <scope>NUCLEOTIDE SEQUENCE [LARGE SCALE GENOMIC DNA]</scope>
    <source>
        <strain evidence="2 3">ZMM04-5</strain>
    </source>
</reference>
<dbReference type="PANTHER" id="PTHR34203:SF15">
    <property type="entry name" value="SLL1173 PROTEIN"/>
    <property type="match status" value="1"/>
</dbReference>
<organism evidence="2 3">
    <name type="scientific">Mesorhizobium marinum</name>
    <dbReference type="NCBI Taxonomy" id="3228790"/>
    <lineage>
        <taxon>Bacteria</taxon>
        <taxon>Pseudomonadati</taxon>
        <taxon>Pseudomonadota</taxon>
        <taxon>Alphaproteobacteria</taxon>
        <taxon>Hyphomicrobiales</taxon>
        <taxon>Phyllobacteriaceae</taxon>
        <taxon>Mesorhizobium</taxon>
    </lineage>
</organism>
<gene>
    <name evidence="2" type="ORF">ABUE31_03665</name>
</gene>
<dbReference type="PANTHER" id="PTHR34203">
    <property type="entry name" value="METHYLTRANSFERASE, FKBM FAMILY PROTEIN"/>
    <property type="match status" value="1"/>
</dbReference>
<name>A0ABV3QVI8_9HYPH</name>
<evidence type="ECO:0000313" key="2">
    <source>
        <dbReference type="EMBL" id="MEW9805081.1"/>
    </source>
</evidence>
<dbReference type="GO" id="GO:0008168">
    <property type="term" value="F:methyltransferase activity"/>
    <property type="evidence" value="ECO:0007669"/>
    <property type="project" value="UniProtKB-KW"/>
</dbReference>
<evidence type="ECO:0000259" key="1">
    <source>
        <dbReference type="Pfam" id="PF05050"/>
    </source>
</evidence>